<dbReference type="AlphaFoldDB" id="A0A4W6EW29"/>
<dbReference type="PANTHER" id="PTHR20859">
    <property type="entry name" value="INTERFERON/INTERLEUKIN RECEPTOR"/>
    <property type="match status" value="1"/>
</dbReference>
<keyword evidence="2" id="KW-0472">Membrane</keyword>
<reference evidence="7" key="1">
    <citation type="journal article" date="2014" name="Front. Genet.">
        <title>Primary analysis of repeat elements of the Asian seabass (Lates calcarifer) transcriptome and genome.</title>
        <authorList>
            <person name="Kuznetsova I.S."/>
            <person name="Thevasagayam N.M."/>
            <person name="Sridatta P.S."/>
            <person name="Komissarov A.S."/>
            <person name="Saju J.M."/>
            <person name="Ngoh S.Y."/>
            <person name="Jiang J."/>
            <person name="Shen X."/>
            <person name="Orban L."/>
        </authorList>
    </citation>
    <scope>NUCLEOTIDE SEQUENCE</scope>
</reference>
<dbReference type="Ensembl" id="ENSLCAT00010042494.1">
    <property type="protein sequence ID" value="ENSLCAP00010041456.1"/>
    <property type="gene ID" value="ENSLCAG00010019429.1"/>
</dbReference>
<keyword evidence="2" id="KW-1133">Transmembrane helix</keyword>
<evidence type="ECO:0000256" key="3">
    <source>
        <dbReference type="SAM" id="SignalP"/>
    </source>
</evidence>
<feature type="region of interest" description="Disordered" evidence="1">
    <location>
        <begin position="358"/>
        <end position="406"/>
    </location>
</feature>
<gene>
    <name evidence="5 7" type="primary">ifngr1l</name>
</gene>
<evidence type="ECO:0000313" key="7">
    <source>
        <dbReference type="RefSeq" id="NP_001348090.1"/>
    </source>
</evidence>
<dbReference type="Proteomes" id="UP000694890">
    <property type="component" value="Linkage group LG16_LG22"/>
</dbReference>
<evidence type="ECO:0000313" key="5">
    <source>
        <dbReference type="Ensembl" id="ENSLCAP00010041456.1"/>
    </source>
</evidence>
<reference evidence="7" key="3">
    <citation type="submission" date="2025-04" db="UniProtKB">
        <authorList>
            <consortium name="RefSeq"/>
        </authorList>
    </citation>
    <scope>IDENTIFICATION</scope>
</reference>
<reference evidence="5" key="4">
    <citation type="submission" date="2025-05" db="UniProtKB">
        <authorList>
            <consortium name="Ensembl"/>
        </authorList>
    </citation>
    <scope>IDENTIFICATION</scope>
</reference>
<feature type="chain" id="PRO_5041750290" evidence="3 7">
    <location>
        <begin position="22"/>
        <end position="406"/>
    </location>
</feature>
<feature type="transmembrane region" description="Helical" evidence="2">
    <location>
        <begin position="247"/>
        <end position="268"/>
    </location>
</feature>
<dbReference type="InterPro" id="IPR036116">
    <property type="entry name" value="FN3_sf"/>
</dbReference>
<dbReference type="Pfam" id="PF01108">
    <property type="entry name" value="Tissue_fac"/>
    <property type="match status" value="1"/>
</dbReference>
<dbReference type="RefSeq" id="NP_001348090.1">
    <property type="nucleotide sequence ID" value="NM_001361161.1"/>
</dbReference>
<protein>
    <submittedName>
        <fullName evidence="5 7">Interferon gamma receptor 1-like</fullName>
    </submittedName>
</protein>
<feature type="signal peptide" evidence="3">
    <location>
        <begin position="1"/>
        <end position="21"/>
    </location>
</feature>
<name>A0A4W6EW29_LATCA</name>
<dbReference type="OrthoDB" id="8758322at2759"/>
<dbReference type="STRING" id="8187.ENSLCAP00010041456"/>
<keyword evidence="2" id="KW-0812">Transmembrane</keyword>
<accession>A0A4W6EW29</accession>
<evidence type="ECO:0000259" key="4">
    <source>
        <dbReference type="Pfam" id="PF01108"/>
    </source>
</evidence>
<sequence>MDSVRFYPVFHFLVWLPAAVALVEVPSNVTFHCHNMHNILEWSYSQHRPGLRFRVDILRYDGNATEFWVDSPALQANLSFLSDPRNEYSLQLTAVMGEEESEPIPTDGISFSYFMNSLVPQKCYLDLPPVNVTTQPDDKILFRFIHPALWYGQRLTSSQNLKPRQRKSHGAQHNKLPLFKCKVVIDGQKEPPHHCHCVESVCEGKLPVHSSLEKHCLNITGELEYMAVKSSQLYCAMPISPEQNKHIIYIVVGLLSVCVVAFVLFLVYQKKTRPSSALPSPLRSFSKNIQNTAGPLQEKITVEKVEPSSPTPLLPYPEENGFTPAVTPSTEDQFRMPIGVSPQDEQADDDIEVGESGYEERGYMGGKGLDEDEILDPCLGPSGYEKRDVLVKMGPDDPAEGYRGNL</sequence>
<evidence type="ECO:0000256" key="2">
    <source>
        <dbReference type="SAM" id="Phobius"/>
    </source>
</evidence>
<dbReference type="InterPro" id="IPR050650">
    <property type="entry name" value="Type-II_Cytokine-TF_Rcpt"/>
</dbReference>
<dbReference type="GO" id="GO:0004896">
    <property type="term" value="F:cytokine receptor activity"/>
    <property type="evidence" value="ECO:0007669"/>
    <property type="project" value="TreeGrafter"/>
</dbReference>
<dbReference type="GeneTree" id="ENSGT00530000068118"/>
<dbReference type="Gene3D" id="2.60.40.10">
    <property type="entry name" value="Immunoglobulins"/>
    <property type="match status" value="1"/>
</dbReference>
<keyword evidence="6" id="KW-1185">Reference proteome</keyword>
<keyword evidence="3 7" id="KW-0732">Signal</keyword>
<dbReference type="CTD" id="794493"/>
<dbReference type="Proteomes" id="UP000314980">
    <property type="component" value="Unassembled WGS sequence"/>
</dbReference>
<dbReference type="InterPro" id="IPR003961">
    <property type="entry name" value="FN3_dom"/>
</dbReference>
<evidence type="ECO:0000256" key="1">
    <source>
        <dbReference type="SAM" id="MobiDB-lite"/>
    </source>
</evidence>
<dbReference type="InterPro" id="IPR013783">
    <property type="entry name" value="Ig-like_fold"/>
</dbReference>
<dbReference type="SUPFAM" id="SSF49265">
    <property type="entry name" value="Fibronectin type III"/>
    <property type="match status" value="1"/>
</dbReference>
<reference evidence="6" key="2">
    <citation type="submission" date="2015-09" db="EMBL/GenBank/DDBJ databases">
        <authorList>
            <person name="Sai Rama Sridatta P."/>
        </authorList>
    </citation>
    <scope>NUCLEOTIDE SEQUENCE [LARGE SCALE GENOMIC DNA]</scope>
</reference>
<dbReference type="InParanoid" id="A0A4W6EW29"/>
<organism evidence="5 6">
    <name type="scientific">Lates calcarifer</name>
    <name type="common">Barramundi</name>
    <name type="synonym">Holocentrus calcarifer</name>
    <dbReference type="NCBI Taxonomy" id="8187"/>
    <lineage>
        <taxon>Eukaryota</taxon>
        <taxon>Metazoa</taxon>
        <taxon>Chordata</taxon>
        <taxon>Craniata</taxon>
        <taxon>Vertebrata</taxon>
        <taxon>Euteleostomi</taxon>
        <taxon>Actinopterygii</taxon>
        <taxon>Neopterygii</taxon>
        <taxon>Teleostei</taxon>
        <taxon>Neoteleostei</taxon>
        <taxon>Acanthomorphata</taxon>
        <taxon>Carangaria</taxon>
        <taxon>Carangaria incertae sedis</taxon>
        <taxon>Centropomidae</taxon>
        <taxon>Lates</taxon>
    </lineage>
</organism>
<dbReference type="GO" id="GO:0005886">
    <property type="term" value="C:plasma membrane"/>
    <property type="evidence" value="ECO:0007669"/>
    <property type="project" value="TreeGrafter"/>
</dbReference>
<dbReference type="GeneID" id="108897373"/>
<feature type="domain" description="Fibronectin type-III" evidence="4">
    <location>
        <begin position="16"/>
        <end position="102"/>
    </location>
</feature>
<evidence type="ECO:0000313" key="6">
    <source>
        <dbReference type="Proteomes" id="UP000314980"/>
    </source>
</evidence>
<proteinExistence type="predicted"/>
<dbReference type="PANTHER" id="PTHR20859:SF87">
    <property type="entry name" value="CYTOKINE RECEPTOR FAMILY MEMBER B13-RELATED"/>
    <property type="match status" value="1"/>
</dbReference>
<dbReference type="KEGG" id="lcf:108897373"/>